<dbReference type="Gene3D" id="3.20.20.70">
    <property type="entry name" value="Aldolase class I"/>
    <property type="match status" value="1"/>
</dbReference>
<feature type="binding site" evidence="14">
    <location>
        <begin position="214"/>
        <end position="216"/>
    </location>
    <ligand>
        <name>S-adenosyl-L-methionine</name>
        <dbReference type="ChEBI" id="CHEBI:59789"/>
    </ligand>
</feature>
<accession>F4LN52</accession>
<dbReference type="HOGENOM" id="CLU_029101_0_0_12"/>
<reference evidence="17" key="1">
    <citation type="submission" date="2011-04" db="EMBL/GenBank/DDBJ databases">
        <title>The complete genome of Treponema brennaborense DSM 12168.</title>
        <authorList>
            <person name="Lucas S."/>
            <person name="Han J."/>
            <person name="Lapidus A."/>
            <person name="Bruce D."/>
            <person name="Goodwin L."/>
            <person name="Pitluck S."/>
            <person name="Peters L."/>
            <person name="Kyrpides N."/>
            <person name="Mavromatis K."/>
            <person name="Ivanova N."/>
            <person name="Mikhailova N."/>
            <person name="Pagani I."/>
            <person name="Teshima H."/>
            <person name="Detter J.C."/>
            <person name="Tapia R."/>
            <person name="Han C."/>
            <person name="Land M."/>
            <person name="Hauser L."/>
            <person name="Markowitz V."/>
            <person name="Cheng J.-F."/>
            <person name="Hugenholtz P."/>
            <person name="Woyke T."/>
            <person name="Wu D."/>
            <person name="Gronow S."/>
            <person name="Wellnitz S."/>
            <person name="Brambilla E."/>
            <person name="Klenk H.-P."/>
            <person name="Eisen J.A."/>
        </authorList>
    </citation>
    <scope>NUCLEOTIDE SEQUENCE [LARGE SCALE GENOMIC DNA]</scope>
    <source>
        <strain evidence="17">DSM 12168 / CIP 105900 / DD5/3</strain>
    </source>
</reference>
<keyword evidence="3 14" id="KW-0004">4Fe-4S</keyword>
<keyword evidence="6 14" id="KW-0489">Methyltransferase</keyword>
<comment type="subcellular location">
    <subcellularLocation>
        <location evidence="1 14">Cytoplasm</location>
    </subcellularLocation>
</comment>
<organism evidence="16 17">
    <name type="scientific">Treponema brennaborense (strain DSM 12168 / CIP 105900 / DD5/3)</name>
    <dbReference type="NCBI Taxonomy" id="906968"/>
    <lineage>
        <taxon>Bacteria</taxon>
        <taxon>Pseudomonadati</taxon>
        <taxon>Spirochaetota</taxon>
        <taxon>Spirochaetia</taxon>
        <taxon>Spirochaetales</taxon>
        <taxon>Treponemataceae</taxon>
        <taxon>Treponema</taxon>
    </lineage>
</organism>
<evidence type="ECO:0000313" key="17">
    <source>
        <dbReference type="Proteomes" id="UP000006546"/>
    </source>
</evidence>
<sequence length="342" mass="36843">MATMDKISVAGLLPEELSALPGVSPQFRGKQIFKWLGNGAASFQEMRNLPQHLRDSLSETAAVRSSQIAQELRDPDGTVKLQITLHDGACIETVLLTDSSGRKTACVSCQAGCAMGCAFCQTGKLGLARNLDAAEIVEQFLYLEQVSGKLDNIVFMGMGEPMMNLSAVRKAVAVLTHPEGRGLSARRITVSTSGIIKGIYDLADNGPHMRLAVSLTTADPELRERLMPVTKGNPLPELQKAIAYYTEKSKKRCTLEAALLAGMNTGTASAERLIEFARGLDVHINLIPWNPVPGLPFAEPSAAECTAFVRLLEKARLNVTLRTRRGRKIGGACGQLGKITVE</sequence>
<dbReference type="STRING" id="906968.Trebr_1393"/>
<dbReference type="EMBL" id="CP002696">
    <property type="protein sequence ID" value="AEE16817.1"/>
    <property type="molecule type" value="Genomic_DNA"/>
</dbReference>
<dbReference type="SFLD" id="SFLDG01062">
    <property type="entry name" value="methyltransferase_(Class_A)"/>
    <property type="match status" value="1"/>
</dbReference>
<evidence type="ECO:0000256" key="2">
    <source>
        <dbReference type="ARBA" id="ARBA00007544"/>
    </source>
</evidence>
<dbReference type="EC" id="2.1.1.192" evidence="14"/>
<dbReference type="InterPro" id="IPR007197">
    <property type="entry name" value="rSAM"/>
</dbReference>
<comment type="cofactor">
    <cofactor evidence="14">
        <name>[4Fe-4S] cluster</name>
        <dbReference type="ChEBI" id="CHEBI:49883"/>
    </cofactor>
    <text evidence="14">Binds 1 [4Fe-4S] cluster. The cluster is coordinated with 3 cysteines and an exchangeable S-adenosyl-L-methionine.</text>
</comment>
<keyword evidence="11 14" id="KW-0408">Iron</keyword>
<dbReference type="InterPro" id="IPR013785">
    <property type="entry name" value="Aldolase_TIM"/>
</dbReference>
<dbReference type="Proteomes" id="UP000006546">
    <property type="component" value="Chromosome"/>
</dbReference>
<evidence type="ECO:0000259" key="15">
    <source>
        <dbReference type="PROSITE" id="PS51918"/>
    </source>
</evidence>
<dbReference type="PANTHER" id="PTHR30544">
    <property type="entry name" value="23S RRNA METHYLTRANSFERASE"/>
    <property type="match status" value="1"/>
</dbReference>
<comment type="catalytic activity">
    <reaction evidence="14">
        <text>adenosine(2503) in 23S rRNA + 2 reduced [2Fe-2S]-[ferredoxin] + 2 S-adenosyl-L-methionine = 2-methyladenosine(2503) in 23S rRNA + 5'-deoxyadenosine + L-methionine + 2 oxidized [2Fe-2S]-[ferredoxin] + S-adenosyl-L-homocysteine</text>
        <dbReference type="Rhea" id="RHEA:42916"/>
        <dbReference type="Rhea" id="RHEA-COMP:10000"/>
        <dbReference type="Rhea" id="RHEA-COMP:10001"/>
        <dbReference type="Rhea" id="RHEA-COMP:10152"/>
        <dbReference type="Rhea" id="RHEA-COMP:10282"/>
        <dbReference type="ChEBI" id="CHEBI:17319"/>
        <dbReference type="ChEBI" id="CHEBI:33737"/>
        <dbReference type="ChEBI" id="CHEBI:33738"/>
        <dbReference type="ChEBI" id="CHEBI:57844"/>
        <dbReference type="ChEBI" id="CHEBI:57856"/>
        <dbReference type="ChEBI" id="CHEBI:59789"/>
        <dbReference type="ChEBI" id="CHEBI:74411"/>
        <dbReference type="ChEBI" id="CHEBI:74497"/>
        <dbReference type="EC" id="2.1.1.192"/>
    </reaction>
</comment>
<dbReference type="RefSeq" id="WP_013758522.1">
    <property type="nucleotide sequence ID" value="NC_015500.1"/>
</dbReference>
<dbReference type="GO" id="GO:0030488">
    <property type="term" value="P:tRNA methylation"/>
    <property type="evidence" value="ECO:0007669"/>
    <property type="project" value="UniProtKB-UniRule"/>
</dbReference>
<dbReference type="GO" id="GO:0051539">
    <property type="term" value="F:4 iron, 4 sulfur cluster binding"/>
    <property type="evidence" value="ECO:0007669"/>
    <property type="project" value="UniProtKB-UniRule"/>
</dbReference>
<dbReference type="InterPro" id="IPR058240">
    <property type="entry name" value="rSAM_sf"/>
</dbReference>
<comment type="miscellaneous">
    <text evidence="14">Reaction proceeds by a ping-pong mechanism involving intermediate methylation of a conserved cysteine residue.</text>
</comment>
<evidence type="ECO:0000256" key="8">
    <source>
        <dbReference type="ARBA" id="ARBA00022691"/>
    </source>
</evidence>
<dbReference type="Pfam" id="PF04055">
    <property type="entry name" value="Radical_SAM"/>
    <property type="match status" value="1"/>
</dbReference>
<evidence type="ECO:0000256" key="10">
    <source>
        <dbReference type="ARBA" id="ARBA00022723"/>
    </source>
</evidence>
<keyword evidence="17" id="KW-1185">Reference proteome</keyword>
<keyword evidence="9 14" id="KW-0819">tRNA processing</keyword>
<evidence type="ECO:0000256" key="7">
    <source>
        <dbReference type="ARBA" id="ARBA00022679"/>
    </source>
</evidence>
<evidence type="ECO:0000256" key="1">
    <source>
        <dbReference type="ARBA" id="ARBA00004496"/>
    </source>
</evidence>
<feature type="domain" description="Radical SAM core" evidence="15">
    <location>
        <begin position="99"/>
        <end position="328"/>
    </location>
</feature>
<evidence type="ECO:0000256" key="14">
    <source>
        <dbReference type="HAMAP-Rule" id="MF_01849"/>
    </source>
</evidence>
<dbReference type="PANTHER" id="PTHR30544:SF5">
    <property type="entry name" value="RADICAL SAM CORE DOMAIN-CONTAINING PROTEIN"/>
    <property type="match status" value="1"/>
</dbReference>
<dbReference type="GO" id="GO:0019843">
    <property type="term" value="F:rRNA binding"/>
    <property type="evidence" value="ECO:0007669"/>
    <property type="project" value="UniProtKB-UniRule"/>
</dbReference>
<feature type="active site" description="S-methylcysteine intermediate" evidence="14">
    <location>
        <position position="333"/>
    </location>
</feature>
<dbReference type="Gene3D" id="1.10.150.530">
    <property type="match status" value="1"/>
</dbReference>
<evidence type="ECO:0000256" key="5">
    <source>
        <dbReference type="ARBA" id="ARBA00022552"/>
    </source>
</evidence>
<dbReference type="InterPro" id="IPR048641">
    <property type="entry name" value="RlmN_N"/>
</dbReference>
<dbReference type="GO" id="GO:0070040">
    <property type="term" value="F:rRNA (adenine(2503)-C2-)-methyltransferase activity"/>
    <property type="evidence" value="ECO:0007669"/>
    <property type="project" value="UniProtKB-UniRule"/>
</dbReference>
<dbReference type="KEGG" id="tbe:Trebr_1393"/>
<keyword evidence="7 14" id="KW-0808">Transferase</keyword>
<dbReference type="CDD" id="cd01335">
    <property type="entry name" value="Radical_SAM"/>
    <property type="match status" value="1"/>
</dbReference>
<evidence type="ECO:0000256" key="11">
    <source>
        <dbReference type="ARBA" id="ARBA00023004"/>
    </source>
</evidence>
<dbReference type="InterPro" id="IPR040072">
    <property type="entry name" value="Methyltransferase_A"/>
</dbReference>
<name>F4LN52_TREBD</name>
<dbReference type="SFLD" id="SFLDS00029">
    <property type="entry name" value="Radical_SAM"/>
    <property type="match status" value="1"/>
</dbReference>
<dbReference type="InterPro" id="IPR027492">
    <property type="entry name" value="RNA_MTrfase_RlmN"/>
</dbReference>
<dbReference type="SFLD" id="SFLDF00275">
    <property type="entry name" value="adenosine_C2_methyltransferase"/>
    <property type="match status" value="1"/>
</dbReference>
<dbReference type="HAMAP" id="MF_01849">
    <property type="entry name" value="RNA_methyltr_RlmN"/>
    <property type="match status" value="1"/>
</dbReference>
<dbReference type="GO" id="GO:0046872">
    <property type="term" value="F:metal ion binding"/>
    <property type="evidence" value="ECO:0007669"/>
    <property type="project" value="UniProtKB-KW"/>
</dbReference>
<dbReference type="eggNOG" id="COG0820">
    <property type="taxonomic scope" value="Bacteria"/>
</dbReference>
<dbReference type="GO" id="GO:0000049">
    <property type="term" value="F:tRNA binding"/>
    <property type="evidence" value="ECO:0007669"/>
    <property type="project" value="UniProtKB-UniRule"/>
</dbReference>
<dbReference type="GO" id="GO:0005737">
    <property type="term" value="C:cytoplasm"/>
    <property type="evidence" value="ECO:0007669"/>
    <property type="project" value="UniProtKB-SubCell"/>
</dbReference>
<evidence type="ECO:0000256" key="6">
    <source>
        <dbReference type="ARBA" id="ARBA00022603"/>
    </source>
</evidence>
<feature type="binding site" evidence="14">
    <location>
        <position position="117"/>
    </location>
    <ligand>
        <name>[4Fe-4S] cluster</name>
        <dbReference type="ChEBI" id="CHEBI:49883"/>
        <note>4Fe-4S-S-AdoMet</note>
    </ligand>
</feature>
<comment type="catalytic activity">
    <reaction evidence="14">
        <text>adenosine(37) in tRNA + 2 reduced [2Fe-2S]-[ferredoxin] + 2 S-adenosyl-L-methionine = 2-methyladenosine(37) in tRNA + 5'-deoxyadenosine + L-methionine + 2 oxidized [2Fe-2S]-[ferredoxin] + S-adenosyl-L-homocysteine</text>
        <dbReference type="Rhea" id="RHEA:43332"/>
        <dbReference type="Rhea" id="RHEA-COMP:10000"/>
        <dbReference type="Rhea" id="RHEA-COMP:10001"/>
        <dbReference type="Rhea" id="RHEA-COMP:10162"/>
        <dbReference type="Rhea" id="RHEA-COMP:10485"/>
        <dbReference type="ChEBI" id="CHEBI:17319"/>
        <dbReference type="ChEBI" id="CHEBI:33737"/>
        <dbReference type="ChEBI" id="CHEBI:33738"/>
        <dbReference type="ChEBI" id="CHEBI:57844"/>
        <dbReference type="ChEBI" id="CHEBI:57856"/>
        <dbReference type="ChEBI" id="CHEBI:59789"/>
        <dbReference type="ChEBI" id="CHEBI:74411"/>
        <dbReference type="ChEBI" id="CHEBI:74497"/>
        <dbReference type="EC" id="2.1.1.192"/>
    </reaction>
</comment>
<comment type="caution">
    <text evidence="14">Lacks conserved residue(s) required for the propagation of feature annotation.</text>
</comment>
<feature type="active site" description="Proton acceptor" evidence="14">
    <location>
        <position position="92"/>
    </location>
</feature>
<evidence type="ECO:0000313" key="16">
    <source>
        <dbReference type="EMBL" id="AEE16817.1"/>
    </source>
</evidence>
<keyword evidence="13 14" id="KW-1015">Disulfide bond</keyword>
<dbReference type="SUPFAM" id="SSF102114">
    <property type="entry name" value="Radical SAM enzymes"/>
    <property type="match status" value="1"/>
</dbReference>
<feature type="binding site" evidence="14">
    <location>
        <position position="290"/>
    </location>
    <ligand>
        <name>S-adenosyl-L-methionine</name>
        <dbReference type="ChEBI" id="CHEBI:59789"/>
    </ligand>
</feature>
<dbReference type="GO" id="GO:0070475">
    <property type="term" value="P:rRNA base methylation"/>
    <property type="evidence" value="ECO:0007669"/>
    <property type="project" value="UniProtKB-UniRule"/>
</dbReference>
<keyword evidence="12 14" id="KW-0411">Iron-sulfur</keyword>
<evidence type="ECO:0000256" key="4">
    <source>
        <dbReference type="ARBA" id="ARBA00022490"/>
    </source>
</evidence>
<protein>
    <recommendedName>
        <fullName evidence="14">Probable dual-specificity RNA methyltransferase RlmN</fullName>
        <ecNumber evidence="14">2.1.1.192</ecNumber>
    </recommendedName>
    <alternativeName>
        <fullName evidence="14">23S rRNA (adenine(2503)-C(2))-methyltransferase</fullName>
    </alternativeName>
    <alternativeName>
        <fullName evidence="14">23S rRNA m2A2503 methyltransferase</fullName>
    </alternativeName>
    <alternativeName>
        <fullName evidence="14">Ribosomal RNA large subunit methyltransferase N</fullName>
    </alternativeName>
    <alternativeName>
        <fullName evidence="14">tRNA (adenine(37)-C(2))-methyltransferase</fullName>
    </alternativeName>
    <alternativeName>
        <fullName evidence="14">tRNA m2A37 methyltransferase</fullName>
    </alternativeName>
</protein>
<evidence type="ECO:0000256" key="9">
    <source>
        <dbReference type="ARBA" id="ARBA00022694"/>
    </source>
</evidence>
<dbReference type="Pfam" id="PF21016">
    <property type="entry name" value="RlmN_N"/>
    <property type="match status" value="1"/>
</dbReference>
<gene>
    <name evidence="14" type="primary">rlmN</name>
    <name evidence="16" type="ordered locus">Trebr_1393</name>
</gene>
<proteinExistence type="inferred from homology"/>
<feature type="binding site" evidence="14">
    <location>
        <begin position="159"/>
        <end position="160"/>
    </location>
    <ligand>
        <name>S-adenosyl-L-methionine</name>
        <dbReference type="ChEBI" id="CHEBI:59789"/>
    </ligand>
</feature>
<feature type="binding site" evidence="14">
    <location>
        <position position="113"/>
    </location>
    <ligand>
        <name>[4Fe-4S] cluster</name>
        <dbReference type="ChEBI" id="CHEBI:49883"/>
        <note>4Fe-4S-S-AdoMet</note>
    </ligand>
</feature>
<feature type="binding site" evidence="14">
    <location>
        <position position="120"/>
    </location>
    <ligand>
        <name>[4Fe-4S] cluster</name>
        <dbReference type="ChEBI" id="CHEBI:49883"/>
        <note>4Fe-4S-S-AdoMet</note>
    </ligand>
</feature>
<dbReference type="InterPro" id="IPR004383">
    <property type="entry name" value="rRNA_lsu_MTrfase_RlmN/Cfr"/>
</dbReference>
<keyword evidence="5 14" id="KW-0698">rRNA processing</keyword>
<dbReference type="NCBIfam" id="TIGR00048">
    <property type="entry name" value="rRNA_mod_RlmN"/>
    <property type="match status" value="1"/>
</dbReference>
<evidence type="ECO:0000256" key="13">
    <source>
        <dbReference type="ARBA" id="ARBA00023157"/>
    </source>
</evidence>
<dbReference type="PROSITE" id="PS51918">
    <property type="entry name" value="RADICAL_SAM"/>
    <property type="match status" value="1"/>
</dbReference>
<dbReference type="AlphaFoldDB" id="F4LN52"/>
<comment type="function">
    <text evidence="14">Specifically methylates position 2 of adenine 2503 in 23S rRNA and position 2 of adenine 37 in tRNAs.</text>
</comment>
<evidence type="ECO:0000256" key="12">
    <source>
        <dbReference type="ARBA" id="ARBA00023014"/>
    </source>
</evidence>
<dbReference type="GO" id="GO:0002935">
    <property type="term" value="F:tRNA (adenine(37)-C2)-methyltransferase activity"/>
    <property type="evidence" value="ECO:0007669"/>
    <property type="project" value="UniProtKB-UniRule"/>
</dbReference>
<keyword evidence="4 14" id="KW-0963">Cytoplasm</keyword>
<feature type="binding site" evidence="14">
    <location>
        <position position="191"/>
    </location>
    <ligand>
        <name>S-adenosyl-L-methionine</name>
        <dbReference type="ChEBI" id="CHEBI:59789"/>
    </ligand>
</feature>
<keyword evidence="10 14" id="KW-0479">Metal-binding</keyword>
<dbReference type="PIRSF" id="PIRSF006004">
    <property type="entry name" value="CHP00048"/>
    <property type="match status" value="1"/>
</dbReference>
<keyword evidence="8 14" id="KW-0949">S-adenosyl-L-methionine</keyword>
<evidence type="ECO:0000256" key="3">
    <source>
        <dbReference type="ARBA" id="ARBA00022485"/>
    </source>
</evidence>
<comment type="similarity">
    <text evidence="2 14">Belongs to the radical SAM superfamily. RlmN family.</text>
</comment>